<name>A0A1H5L7I7_9ACTN</name>
<dbReference type="OrthoDB" id="5244321at2"/>
<keyword evidence="1" id="KW-0472">Membrane</keyword>
<sequence length="161" mass="16896">MSELIIIGYDDHDTAQKAYEEVQRLQSDFIVDLTGLAVVTVDDDGKQHVDTPGRIVGASAASGALWGALFGLLFLIPGMGLLLGGAMGALLGKLNKSGIDEAFRNRVDTMLQPGNAAVVIMAAKITEDKFAAAMAPYGGDILKTSLSSQDEEELASELRAG</sequence>
<accession>A0A1H5L7I7</accession>
<evidence type="ECO:0000313" key="2">
    <source>
        <dbReference type="EMBL" id="SEE73069.1"/>
    </source>
</evidence>
<dbReference type="RefSeq" id="WP_069115126.1">
    <property type="nucleotide sequence ID" value="NZ_FNUC01000003.1"/>
</dbReference>
<dbReference type="EMBL" id="FNUC01000003">
    <property type="protein sequence ID" value="SEE73069.1"/>
    <property type="molecule type" value="Genomic_DNA"/>
</dbReference>
<dbReference type="InterPro" id="IPR009200">
    <property type="entry name" value="DUF1269_membrane"/>
</dbReference>
<organism evidence="2 3">
    <name type="scientific">Jiangella alba</name>
    <dbReference type="NCBI Taxonomy" id="561176"/>
    <lineage>
        <taxon>Bacteria</taxon>
        <taxon>Bacillati</taxon>
        <taxon>Actinomycetota</taxon>
        <taxon>Actinomycetes</taxon>
        <taxon>Jiangellales</taxon>
        <taxon>Jiangellaceae</taxon>
        <taxon>Jiangella</taxon>
    </lineage>
</organism>
<gene>
    <name evidence="2" type="ORF">SAMN04488561_2455</name>
</gene>
<dbReference type="STRING" id="561176.SAMN04488561_2455"/>
<evidence type="ECO:0000256" key="1">
    <source>
        <dbReference type="SAM" id="Phobius"/>
    </source>
</evidence>
<dbReference type="Pfam" id="PF06897">
    <property type="entry name" value="DUF1269"/>
    <property type="match status" value="1"/>
</dbReference>
<keyword evidence="1" id="KW-0812">Transmembrane</keyword>
<keyword evidence="3" id="KW-1185">Reference proteome</keyword>
<evidence type="ECO:0000313" key="3">
    <source>
        <dbReference type="Proteomes" id="UP000181980"/>
    </source>
</evidence>
<keyword evidence="1" id="KW-1133">Transmembrane helix</keyword>
<proteinExistence type="predicted"/>
<dbReference type="AlphaFoldDB" id="A0A1H5L7I7"/>
<feature type="transmembrane region" description="Helical" evidence="1">
    <location>
        <begin position="64"/>
        <end position="91"/>
    </location>
</feature>
<protein>
    <submittedName>
        <fullName evidence="2">Uncharacterized membrane protein</fullName>
    </submittedName>
</protein>
<dbReference type="Proteomes" id="UP000181980">
    <property type="component" value="Unassembled WGS sequence"/>
</dbReference>
<reference evidence="3" key="1">
    <citation type="submission" date="2016-10" db="EMBL/GenBank/DDBJ databases">
        <authorList>
            <person name="Varghese N."/>
            <person name="Submissions S."/>
        </authorList>
    </citation>
    <scope>NUCLEOTIDE SEQUENCE [LARGE SCALE GENOMIC DNA]</scope>
    <source>
        <strain evidence="3">DSM 45237</strain>
    </source>
</reference>